<reference evidence="7 8" key="1">
    <citation type="journal article" date="2014" name="Nat. Genet.">
        <title>Whole-genome sequence of a flatfish provides insights into ZW sex chromosome evolution and adaptation to a benthic lifestyle.</title>
        <authorList>
            <person name="Chen S."/>
            <person name="Zhang G."/>
            <person name="Shao C."/>
            <person name="Huang Q."/>
            <person name="Liu G."/>
            <person name="Zhang P."/>
            <person name="Song W."/>
            <person name="An N."/>
            <person name="Chalopin D."/>
            <person name="Volff J.N."/>
            <person name="Hong Y."/>
            <person name="Li Q."/>
            <person name="Sha Z."/>
            <person name="Zhou H."/>
            <person name="Xie M."/>
            <person name="Yu Q."/>
            <person name="Liu Y."/>
            <person name="Xiang H."/>
            <person name="Wang N."/>
            <person name="Wu K."/>
            <person name="Yang C."/>
            <person name="Zhou Q."/>
            <person name="Liao X."/>
            <person name="Yang L."/>
            <person name="Hu Q."/>
            <person name="Zhang J."/>
            <person name="Meng L."/>
            <person name="Jin L."/>
            <person name="Tian Y."/>
            <person name="Lian J."/>
            <person name="Yang J."/>
            <person name="Miao G."/>
            <person name="Liu S."/>
            <person name="Liang Z."/>
            <person name="Yan F."/>
            <person name="Li Y."/>
            <person name="Sun B."/>
            <person name="Zhang H."/>
            <person name="Zhang J."/>
            <person name="Zhu Y."/>
            <person name="Du M."/>
            <person name="Zhao Y."/>
            <person name="Schartl M."/>
            <person name="Tang Q."/>
            <person name="Wang J."/>
        </authorList>
    </citation>
    <scope>NUCLEOTIDE SEQUENCE</scope>
</reference>
<dbReference type="FunFam" id="2.30.29.30:FF:000044">
    <property type="entry name" value="amyloid beta A4 precursor protein-binding family A member 1"/>
    <property type="match status" value="1"/>
</dbReference>
<feature type="compositionally biased region" description="Acidic residues" evidence="4">
    <location>
        <begin position="143"/>
        <end position="155"/>
    </location>
</feature>
<evidence type="ECO:0000256" key="3">
    <source>
        <dbReference type="ARBA" id="ARBA00022737"/>
    </source>
</evidence>
<dbReference type="AlphaFoldDB" id="A0A3P8UIJ3"/>
<keyword evidence="3" id="KW-0677">Repeat</keyword>
<reference evidence="7" key="2">
    <citation type="submission" date="2025-08" db="UniProtKB">
        <authorList>
            <consortium name="Ensembl"/>
        </authorList>
    </citation>
    <scope>IDENTIFICATION</scope>
</reference>
<evidence type="ECO:0000259" key="5">
    <source>
        <dbReference type="PROSITE" id="PS01179"/>
    </source>
</evidence>
<proteinExistence type="predicted"/>
<sequence>MAHRKRPGASGGTSLATPGPVPCPSTRPTEPRDLKSLPARQRPVRYPKEPRNLKHHPPPRSCKPQYSSTDSQDEGHNHPDVHVDTDVEVNRYNHQSAEAEAELEDRRPPTPPTPEHVHEQVDFHGAADSLDDDSSSDYINNTSDDEDYDDGLAEEDEGVTYYIRYCPEDDSYLEGMDCNMQPVGPHTDECTQRVEAWAVEGEDEGQIRREEWVEDDEGERAVSEEVYTGDYYAPGDNGNTVRVSPYRSRKVIVVEGETGEEAEEDIDQIVAEIKMSMSMGSLSSSTDQSPEELAQDPAPSNYPHPKPDTASYPPAHHRHDSRPKSLNLPSMHHNNTDLQRSIKAHPRSPEDRQRWSQEQVNLSKKQQRSDLNVPLENNNVPEVRRSVVWITSEVLFPGPCEPEDLIDGIIFAANYLGSTQLLSERNPSKNIRMMQAQEAVSRVKNADGDAQTLTEVDLFISTQRIKVLNADSQETMMDNALRTISYIADIGNIVVLMARRRMPRSASQDCIESTPGAPEAKKQYKMICHVFESEDAQLIAQSIGQAFSVAYQEFLRANGINPEDLSQKEYSDIINTQEMYNDDLIHFSNSDNCKELQLEKIKGEILGVVIVESGWGSILPTVILANMMNGGPAARSGKLSIGDQIMSINNTSLVGLPLGLKNQVQVKMNIVSCPPVTTVLIKRPDLKYQLGFSVQNGIICSLMRGGIAERGGVRVGHRIIEINSQSVVATAHEKIVQALSNSVGEIHMKTMPAAMFRLLTGQETPLYI</sequence>
<dbReference type="PROSITE" id="PS50106">
    <property type="entry name" value="PDZ"/>
    <property type="match status" value="2"/>
</dbReference>
<name>A0A3P8UIJ3_CYNSE</name>
<feature type="region of interest" description="Disordered" evidence="4">
    <location>
        <begin position="278"/>
        <end position="373"/>
    </location>
</feature>
<dbReference type="FunFam" id="2.30.42.10:FF:000007">
    <property type="entry name" value="Amyloid beta A4 protein-binding family A member"/>
    <property type="match status" value="1"/>
</dbReference>
<dbReference type="Pfam" id="PF00640">
    <property type="entry name" value="PID"/>
    <property type="match status" value="1"/>
</dbReference>
<dbReference type="InterPro" id="IPR006020">
    <property type="entry name" value="PTB/PI_dom"/>
</dbReference>
<dbReference type="PANTHER" id="PTHR12345:SF12">
    <property type="entry name" value="AMYLOID-BETA A4 PRECURSOR PROTEIN-BINDING FAMILY A MEMBER 2"/>
    <property type="match status" value="1"/>
</dbReference>
<keyword evidence="1" id="KW-0813">Transport</keyword>
<dbReference type="InterPro" id="IPR001478">
    <property type="entry name" value="PDZ"/>
</dbReference>
<dbReference type="SMART" id="SM00228">
    <property type="entry name" value="PDZ"/>
    <property type="match status" value="2"/>
</dbReference>
<dbReference type="InterPro" id="IPR051230">
    <property type="entry name" value="APP-Binding"/>
</dbReference>
<evidence type="ECO:0000313" key="7">
    <source>
        <dbReference type="Ensembl" id="ENSCSEP00000003048.1"/>
    </source>
</evidence>
<dbReference type="GO" id="GO:0043197">
    <property type="term" value="C:dendritic spine"/>
    <property type="evidence" value="ECO:0007669"/>
    <property type="project" value="TreeGrafter"/>
</dbReference>
<dbReference type="InterPro" id="IPR011993">
    <property type="entry name" value="PH-like_dom_sf"/>
</dbReference>
<dbReference type="Pfam" id="PF00595">
    <property type="entry name" value="PDZ"/>
    <property type="match status" value="2"/>
</dbReference>
<feature type="compositionally biased region" description="Basic and acidic residues" evidence="4">
    <location>
        <begin position="73"/>
        <end position="91"/>
    </location>
</feature>
<dbReference type="Gene3D" id="2.30.29.30">
    <property type="entry name" value="Pleckstrin-homology domain (PH domain)/Phosphotyrosine-binding domain (PTB)"/>
    <property type="match status" value="1"/>
</dbReference>
<dbReference type="CDD" id="cd01208">
    <property type="entry name" value="PTB_X11"/>
    <property type="match status" value="1"/>
</dbReference>
<dbReference type="Proteomes" id="UP000265120">
    <property type="component" value="Chromosome 5"/>
</dbReference>
<protein>
    <submittedName>
        <fullName evidence="7">Amyloid beta protein binding family A member 2</fullName>
    </submittedName>
</protein>
<feature type="domain" description="PDZ" evidence="6">
    <location>
        <begin position="595"/>
        <end position="656"/>
    </location>
</feature>
<dbReference type="InterPro" id="IPR036034">
    <property type="entry name" value="PDZ_sf"/>
</dbReference>
<dbReference type="SUPFAM" id="SSF50729">
    <property type="entry name" value="PH domain-like"/>
    <property type="match status" value="1"/>
</dbReference>
<evidence type="ECO:0000256" key="1">
    <source>
        <dbReference type="ARBA" id="ARBA00022448"/>
    </source>
</evidence>
<dbReference type="Ensembl" id="ENSCSET00000003092.1">
    <property type="protein sequence ID" value="ENSCSEP00000003048.1"/>
    <property type="gene ID" value="ENSCSEG00000001977.1"/>
</dbReference>
<dbReference type="SUPFAM" id="SSF50156">
    <property type="entry name" value="PDZ domain-like"/>
    <property type="match status" value="2"/>
</dbReference>
<reference evidence="7" key="3">
    <citation type="submission" date="2025-09" db="UniProtKB">
        <authorList>
            <consortium name="Ensembl"/>
        </authorList>
    </citation>
    <scope>IDENTIFICATION</scope>
</reference>
<dbReference type="GO" id="GO:0001540">
    <property type="term" value="F:amyloid-beta binding"/>
    <property type="evidence" value="ECO:0007669"/>
    <property type="project" value="TreeGrafter"/>
</dbReference>
<dbReference type="SMART" id="SM00462">
    <property type="entry name" value="PTB"/>
    <property type="match status" value="1"/>
</dbReference>
<dbReference type="GeneTree" id="ENSGT00940000158943"/>
<dbReference type="GO" id="GO:0005886">
    <property type="term" value="C:plasma membrane"/>
    <property type="evidence" value="ECO:0007669"/>
    <property type="project" value="TreeGrafter"/>
</dbReference>
<accession>A0A3P8UIJ3</accession>
<keyword evidence="8" id="KW-1185">Reference proteome</keyword>
<evidence type="ECO:0000256" key="4">
    <source>
        <dbReference type="SAM" id="MobiDB-lite"/>
    </source>
</evidence>
<dbReference type="CDD" id="cd06720">
    <property type="entry name" value="PDZ1_APBA1_3-like"/>
    <property type="match status" value="1"/>
</dbReference>
<dbReference type="PANTHER" id="PTHR12345">
    <property type="entry name" value="SYNTENIN RELATED"/>
    <property type="match status" value="1"/>
</dbReference>
<feature type="region of interest" description="Disordered" evidence="4">
    <location>
        <begin position="1"/>
        <end position="155"/>
    </location>
</feature>
<evidence type="ECO:0000313" key="8">
    <source>
        <dbReference type="Proteomes" id="UP000265120"/>
    </source>
</evidence>
<feature type="domain" description="PID" evidence="5">
    <location>
        <begin position="407"/>
        <end position="582"/>
    </location>
</feature>
<evidence type="ECO:0000256" key="2">
    <source>
        <dbReference type="ARBA" id="ARBA00022553"/>
    </source>
</evidence>
<dbReference type="GO" id="GO:0007268">
    <property type="term" value="P:chemical synaptic transmission"/>
    <property type="evidence" value="ECO:0007669"/>
    <property type="project" value="TreeGrafter"/>
</dbReference>
<organism evidence="7 8">
    <name type="scientific">Cynoglossus semilaevis</name>
    <name type="common">Tongue sole</name>
    <dbReference type="NCBI Taxonomy" id="244447"/>
    <lineage>
        <taxon>Eukaryota</taxon>
        <taxon>Metazoa</taxon>
        <taxon>Chordata</taxon>
        <taxon>Craniata</taxon>
        <taxon>Vertebrata</taxon>
        <taxon>Euteleostomi</taxon>
        <taxon>Actinopterygii</taxon>
        <taxon>Neopterygii</taxon>
        <taxon>Teleostei</taxon>
        <taxon>Neoteleostei</taxon>
        <taxon>Acanthomorphata</taxon>
        <taxon>Carangaria</taxon>
        <taxon>Pleuronectiformes</taxon>
        <taxon>Pleuronectoidei</taxon>
        <taxon>Cynoglossidae</taxon>
        <taxon>Cynoglossinae</taxon>
        <taxon>Cynoglossus</taxon>
    </lineage>
</organism>
<dbReference type="CDD" id="cd06793">
    <property type="entry name" value="PDZ2_APBA1_3-like"/>
    <property type="match status" value="1"/>
</dbReference>
<evidence type="ECO:0000259" key="6">
    <source>
        <dbReference type="PROSITE" id="PS50106"/>
    </source>
</evidence>
<feature type="domain" description="PDZ" evidence="6">
    <location>
        <begin position="678"/>
        <end position="754"/>
    </location>
</feature>
<dbReference type="PROSITE" id="PS01179">
    <property type="entry name" value="PID"/>
    <property type="match status" value="1"/>
</dbReference>
<dbReference type="GO" id="GO:0005737">
    <property type="term" value="C:cytoplasm"/>
    <property type="evidence" value="ECO:0007669"/>
    <property type="project" value="TreeGrafter"/>
</dbReference>
<dbReference type="Gene3D" id="2.30.42.10">
    <property type="match status" value="2"/>
</dbReference>
<keyword evidence="2" id="KW-0597">Phosphoprotein</keyword>